<feature type="region of interest" description="Disordered" evidence="1">
    <location>
        <begin position="521"/>
        <end position="571"/>
    </location>
</feature>
<evidence type="ECO:0000313" key="2">
    <source>
        <dbReference type="EMBL" id="KAK1885057.1"/>
    </source>
</evidence>
<feature type="compositionally biased region" description="Low complexity" evidence="1">
    <location>
        <begin position="599"/>
        <end position="608"/>
    </location>
</feature>
<organism evidence="2 3">
    <name type="scientific">Dissostichus eleginoides</name>
    <name type="common">Patagonian toothfish</name>
    <name type="synonym">Dissostichus amissus</name>
    <dbReference type="NCBI Taxonomy" id="100907"/>
    <lineage>
        <taxon>Eukaryota</taxon>
        <taxon>Metazoa</taxon>
        <taxon>Chordata</taxon>
        <taxon>Craniata</taxon>
        <taxon>Vertebrata</taxon>
        <taxon>Euteleostomi</taxon>
        <taxon>Actinopterygii</taxon>
        <taxon>Neopterygii</taxon>
        <taxon>Teleostei</taxon>
        <taxon>Neoteleostei</taxon>
        <taxon>Acanthomorphata</taxon>
        <taxon>Eupercaria</taxon>
        <taxon>Perciformes</taxon>
        <taxon>Notothenioidei</taxon>
        <taxon>Nototheniidae</taxon>
        <taxon>Dissostichus</taxon>
    </lineage>
</organism>
<accession>A0AAD9BJ94</accession>
<dbReference type="PANTHER" id="PTHR38654:SF1">
    <property type="entry name" value="BUCKY BALL"/>
    <property type="match status" value="1"/>
</dbReference>
<feature type="region of interest" description="Disordered" evidence="1">
    <location>
        <begin position="1201"/>
        <end position="1221"/>
    </location>
</feature>
<feature type="compositionally biased region" description="Basic and acidic residues" evidence="1">
    <location>
        <begin position="741"/>
        <end position="753"/>
    </location>
</feature>
<reference evidence="2" key="1">
    <citation type="submission" date="2023-04" db="EMBL/GenBank/DDBJ databases">
        <title>Chromosome-level genome of Chaenocephalus aceratus.</title>
        <authorList>
            <person name="Park H."/>
        </authorList>
    </citation>
    <scope>NUCLEOTIDE SEQUENCE</scope>
    <source>
        <strain evidence="2">DE</strain>
        <tissue evidence="2">Muscle</tissue>
    </source>
</reference>
<feature type="compositionally biased region" description="Basic and acidic residues" evidence="1">
    <location>
        <begin position="846"/>
        <end position="858"/>
    </location>
</feature>
<evidence type="ECO:0000313" key="3">
    <source>
        <dbReference type="Proteomes" id="UP001228049"/>
    </source>
</evidence>
<feature type="region of interest" description="Disordered" evidence="1">
    <location>
        <begin position="471"/>
        <end position="504"/>
    </location>
</feature>
<gene>
    <name evidence="2" type="ORF">KUDE01_031253</name>
</gene>
<feature type="region of interest" description="Disordered" evidence="1">
    <location>
        <begin position="65"/>
        <end position="96"/>
    </location>
</feature>
<dbReference type="EMBL" id="JASDAP010000021">
    <property type="protein sequence ID" value="KAK1885057.1"/>
    <property type="molecule type" value="Genomic_DNA"/>
</dbReference>
<feature type="region of interest" description="Disordered" evidence="1">
    <location>
        <begin position="705"/>
        <end position="766"/>
    </location>
</feature>
<feature type="region of interest" description="Disordered" evidence="1">
    <location>
        <begin position="587"/>
        <end position="626"/>
    </location>
</feature>
<feature type="compositionally biased region" description="Basic and acidic residues" evidence="1">
    <location>
        <begin position="472"/>
        <end position="489"/>
    </location>
</feature>
<name>A0AAD9BJ94_DISEL</name>
<dbReference type="InterPro" id="IPR053309">
    <property type="entry name" value="Balbiani_Body_Formation"/>
</dbReference>
<feature type="compositionally biased region" description="Polar residues" evidence="1">
    <location>
        <begin position="705"/>
        <end position="714"/>
    </location>
</feature>
<feature type="compositionally biased region" description="Polar residues" evidence="1">
    <location>
        <begin position="163"/>
        <end position="172"/>
    </location>
</feature>
<feature type="compositionally biased region" description="Low complexity" evidence="1">
    <location>
        <begin position="861"/>
        <end position="874"/>
    </location>
</feature>
<comment type="caution">
    <text evidence="2">The sequence shown here is derived from an EMBL/GenBank/DDBJ whole genome shotgun (WGS) entry which is preliminary data.</text>
</comment>
<keyword evidence="3" id="KW-1185">Reference proteome</keyword>
<dbReference type="Proteomes" id="UP001228049">
    <property type="component" value="Unassembled WGS sequence"/>
</dbReference>
<feature type="region of interest" description="Disordered" evidence="1">
    <location>
        <begin position="121"/>
        <end position="187"/>
    </location>
</feature>
<proteinExistence type="predicted"/>
<protein>
    <submittedName>
        <fullName evidence="2">Bucky ball</fullName>
    </submittedName>
</protein>
<dbReference type="PANTHER" id="PTHR38654">
    <property type="entry name" value="BUCKY BALL-RELATED"/>
    <property type="match status" value="1"/>
</dbReference>
<feature type="region of interest" description="Disordered" evidence="1">
    <location>
        <begin position="842"/>
        <end position="884"/>
    </location>
</feature>
<sequence>MYQQWQMNNPYSHYGLPGGLNYGRPCMQPYQYMQYPGFVYPQSPLYPMDYRRMFEPRFQAPPWHDMPRHQHHYHHQQQPQPYERREMACSEAQTEPSDPITKLIQCLDQMRATELHGAEKELDSGVTSHSSGIFSPGQEKKSGEQSPILPSPPDDSHSESPAVTFSDSTTAVFDSESSRRSLDGLSPAGCWSAGFEGEWPLDSSSIHEEYPELKQPAADEHFLPAEKAEVANVQSDISATNASVPKCDAKELPKHRVNPILPSSSFTFSQQALKDARSVDKVSKTEHHKSCQSYQILKLPFDSVLTPGDAPATSLSPRTAPYYYNYLSMPSTHERMSVLSPSLDELSSRDEMFSTDLDDADLFPKHVYTGRRLAEVLSGSPQAAKEVEEVWLPGSKRFMCACCGKSLAKGVARSKVRSSKIYRDEGGDSEDEMFERGCEKPIRVVVRKHSAPKKPPSVPVRHAAKHWYKRGQYKDPSDPVTQEEGHDVSEQEPADEAGDMTGSELQCRTCLDGPCREDLTMADPGRWGDGDLIPRRRQAAAPQRQDTSTQRKVMYHRPRDEDNDDDEPPPLHWEREMAAATATYRQSYGLGPQGPDPPYGAQQAQGPHQPAPGPSGAPRPEEQHQHHHKPFFYVQPAQPYMPMQSMQWPVPVPMPVPYNPYYGYPGLGYSMPVMPHYQPNPFVEPPTFVLPHTNSIWWTTDACSTLRPSTTEPSSGPPARSSDSRTGVPIKQPSPPAAAVQKRDYSQEPKDKAPSTTTRTPPNGGFVIQTEEVRIECCTTPVGLQLLHSRETAEVSHNFSEDLVQCSSSILQGRVLQSEGQHLPANQSEQALQICPDNLLVGTPRSSDKMPALEESRNQTDSVSSDSSSDSDQSTPSNNFHFKATHLPLNPKYLDELWKMESTVWSTEDTVIPSPDSLIQNGRAESPDETLACEAEVPSADLLTVREKAAAEEVVPELEMPPLAEDEEEEMYPTVEDPGDEMWTMKNIPATEEDPITRTAKLLDNSPLKADNIKPRREMNAHDHQDTSFESLPAYLPSTSWLADFDNVDYCVKIPPPPKKRDRPLSSHGLDLPSRRRKLDLVYKEQPTVRKSKERFKPKGKVDRRSLSDNECCLNSNFNANAFTPYASKRERLCSSCVVKSRTSTSAAPGPDGHTFKRKAAVFQQWNDSLLPTCESCKSQPMKQLIRKGSGLDVCGPHHGHYSEGESSENGSFRFGSNWRPAPPRKLNDLKKPLASKQNVEKCPTVMDPNLKVKNCVCNEPQHQCAAWERRHHCPHGNAIQEMDENCAMPVSLQDKWRIMDQVYLTHRGPTDKAWKAVLPNADIDRFKNEARSPYFNKHKKSQSQGNCRKDTRC</sequence>
<evidence type="ECO:0000256" key="1">
    <source>
        <dbReference type="SAM" id="MobiDB-lite"/>
    </source>
</evidence>